<feature type="domain" description="ATP synthase F1 complex delta/epsilon subunit N-terminal" evidence="15">
    <location>
        <begin position="33"/>
        <end position="109"/>
    </location>
</feature>
<keyword evidence="10" id="KW-0472">Membrane</keyword>
<evidence type="ECO:0000256" key="7">
    <source>
        <dbReference type="ARBA" id="ARBA00022946"/>
    </source>
</evidence>
<evidence type="ECO:0000256" key="10">
    <source>
        <dbReference type="ARBA" id="ARBA00023136"/>
    </source>
</evidence>
<evidence type="ECO:0000256" key="13">
    <source>
        <dbReference type="ARBA" id="ARBA00031669"/>
    </source>
</evidence>
<feature type="compositionally biased region" description="Acidic residues" evidence="14">
    <location>
        <begin position="310"/>
        <end position="328"/>
    </location>
</feature>
<dbReference type="GO" id="GO:0005743">
    <property type="term" value="C:mitochondrial inner membrane"/>
    <property type="evidence" value="ECO:0007669"/>
    <property type="project" value="UniProtKB-SubCell"/>
</dbReference>
<reference evidence="17 18" key="1">
    <citation type="submission" date="2019-01" db="EMBL/GenBank/DDBJ databases">
        <title>Genome sequencing of the rare red list fungi Fomitopsis rosea.</title>
        <authorList>
            <person name="Buettner E."/>
            <person name="Kellner H."/>
        </authorList>
    </citation>
    <scope>NUCLEOTIDE SEQUENCE [LARGE SCALE GENOMIC DNA]</scope>
    <source>
        <strain evidence="17 18">DSM 105464</strain>
    </source>
</reference>
<evidence type="ECO:0000256" key="1">
    <source>
        <dbReference type="ARBA" id="ARBA00004273"/>
    </source>
</evidence>
<dbReference type="FunFam" id="2.60.15.10:FF:000003">
    <property type="entry name" value="ATP synthase subunit delta, mitochondrial"/>
    <property type="match status" value="1"/>
</dbReference>
<dbReference type="HAMAP" id="MF_00530">
    <property type="entry name" value="ATP_synth_epsil_bac"/>
    <property type="match status" value="1"/>
</dbReference>
<dbReference type="InterPro" id="IPR027450">
    <property type="entry name" value="AlkB-like"/>
</dbReference>
<sequence length="1484" mass="163652">MSALRLVSSAARRAPRSFATGRRGYAEAADKIKLSLVLPHQAIFTSTEVVQVNLPAATGDMGILANHVPTIEPLRAGVVEVLEPGNAAKKWFVSGGFATVHPNNMLTINAVEAAPLEDFSAEAVRANLQEAQRVAGGNGSEEDKMEARVEADVYEAIQHALSARSRSRSGGFALGPWTESIIEALKQDGVVAVQAWLSAAFSACPQEDVTVRERPKHVALAGDDIQVFIRFYWALYESSDTTDKDQPAQLLLMKERSFRGYYYPPEELIDAQLLQTQPEQQDSHVPRPKKQPKRSRRSYKRPRKSHVEDAYDAEPSEGEDERSSISEDDVTDALKRLPQDICGAQAPGFLGPCETVQPANFDRSRMVERKTEDRVVLGDKRKALSDGTSSPMQSSMSDNDGAVVPPLQSQDLTTTMQIEQEAPSSLSELTDSEPEMPIMMDSTAPPVDDVPHVAEPSNCRPRRAASNMYRLSALAKDMNKYDDQRRRGFFDGACAGDTSDVDSFGPPPPQFAKRTSLPPPQLARRSTPFPKLPKHRKQKSRMKSSGAKWSTTPLEEAIASPEASADSVNDKRPDVTSTPASDPAASSPTVPAKAGGKTAKKPEKYAKKGPRRGPADDLPSRPEKRPRDEDTLVATNAEAGFIAVFTLDQPALLGEETKAANESTVDGREKENSMPMAVDAAGPPAASSRSSTNPPLAPSCAGQPVLLTGKLPKRSRTAFEDPAPSVTQHRVSNDSGREVLPLPKRGKKRRAATEPPKPSCPRLPRQPSCLADVDSVVREAASNALVESEAQHPKTALVDWVAANDRDGQDVPPDSSDEETPLKELVTSKKQSGGDVEASLASLVPIEEAGRAEADIPQLRPELAAPRPASPPLMQAEPYEPPAQPAWPKPRLHVKPAIWAESRQEVCEAFEWFRSYQGGVYFLKDMVKGYLLSGFPASRDLFARDGRLIVSHGGGKAESIHTQKGVHKSHQASDQLEGDKSVRALLNTHVMQRPLVLLVDDKYGLFPFDLAADGYTYVVLGFYRIAHAWAEEQPATNAQGSVVRYKFAFQWCEEQGTPWWMARSSMPPVVPSAHYTIDVDEEDNISSSPTSDPCAPVDMCASVRYDMPDTNAPDPYDMAPREDFGYVDEGPLRLICSACNHSSPLIYAEQWMCLHRTCSRFWRNAQGNAPTTLTYAKSFINPISFMPEDLEDLRPSPPVAEAEDGITTSSMFCKGWHCRRCGRLSCRYMWEHWYCKHCGERYRVSGRVRGPKDFWSQKGPDSFTNHVVAPDSGIISLPMRICKLGDHWGQCHTYILPHNRGRIHLICAPRTEKQSADRAFRDYQVQATDGELLFRRWPLRAYVGGTDNTVPWDRAPSAIRDALDIIRIRMTEALNMNANFNEVLSAAYMEKQKMAFHSDAERGLGPVIASLSLGSGAYMYFRLLGRYTEKRGQGGDRNALTLYLRHGDIVVMEGADVQTFYEHTVVPVNFRIAATARSIDNRNH</sequence>
<feature type="compositionally biased region" description="Basic and acidic residues" evidence="14">
    <location>
        <begin position="613"/>
        <end position="630"/>
    </location>
</feature>
<dbReference type="PANTHER" id="PTHR13822:SF7">
    <property type="entry name" value="ATP SYNTHASE SUBUNIT DELTA, MITOCHONDRIAL"/>
    <property type="match status" value="1"/>
</dbReference>
<dbReference type="PANTHER" id="PTHR13822">
    <property type="entry name" value="ATP SYNTHASE DELTA/EPSILON CHAIN"/>
    <property type="match status" value="1"/>
</dbReference>
<dbReference type="Gene3D" id="6.10.140.880">
    <property type="match status" value="1"/>
</dbReference>
<proteinExistence type="inferred from homology"/>
<keyword evidence="9" id="KW-0496">Mitochondrion</keyword>
<dbReference type="STRING" id="34475.A0A4Y9YJD8"/>
<accession>A0A4Y9YJD8</accession>
<dbReference type="EMBL" id="SEKV01000158">
    <property type="protein sequence ID" value="TFY62656.1"/>
    <property type="molecule type" value="Genomic_DNA"/>
</dbReference>
<feature type="region of interest" description="Disordered" evidence="14">
    <location>
        <begin position="805"/>
        <end position="836"/>
    </location>
</feature>
<keyword evidence="11" id="KW-0139">CF(1)</keyword>
<keyword evidence="5" id="KW-0375">Hydrogen ion transport</keyword>
<dbReference type="Gene3D" id="2.60.120.590">
    <property type="entry name" value="Alpha-ketoglutarate-dependent dioxygenase AlkB-like"/>
    <property type="match status" value="1"/>
</dbReference>
<feature type="compositionally biased region" description="Basic residues" evidence="14">
    <location>
        <begin position="532"/>
        <end position="542"/>
    </location>
</feature>
<evidence type="ECO:0000256" key="8">
    <source>
        <dbReference type="ARBA" id="ARBA00023065"/>
    </source>
</evidence>
<feature type="compositionally biased region" description="Low complexity" evidence="14">
    <location>
        <begin position="575"/>
        <end position="597"/>
    </location>
</feature>
<evidence type="ECO:0000313" key="18">
    <source>
        <dbReference type="Proteomes" id="UP000298390"/>
    </source>
</evidence>
<dbReference type="CDD" id="cd12152">
    <property type="entry name" value="F1-ATPase_delta"/>
    <property type="match status" value="1"/>
</dbReference>
<dbReference type="InterPro" id="IPR020546">
    <property type="entry name" value="ATP_synth_F1_dsu/esu_N"/>
</dbReference>
<dbReference type="SUPFAM" id="SSF51197">
    <property type="entry name" value="Clavaminate synthase-like"/>
    <property type="match status" value="1"/>
</dbReference>
<feature type="region of interest" description="Disordered" evidence="14">
    <location>
        <begin position="277"/>
        <end position="328"/>
    </location>
</feature>
<feature type="region of interest" description="Disordered" evidence="14">
    <location>
        <begin position="436"/>
        <end position="460"/>
    </location>
</feature>
<dbReference type="GO" id="GO:0046933">
    <property type="term" value="F:proton-transporting ATP synthase activity, rotational mechanism"/>
    <property type="evidence" value="ECO:0007669"/>
    <property type="project" value="InterPro"/>
</dbReference>
<evidence type="ECO:0000259" key="16">
    <source>
        <dbReference type="Pfam" id="PF13532"/>
    </source>
</evidence>
<dbReference type="Gene3D" id="2.60.15.10">
    <property type="entry name" value="F0F1 ATP synthase delta/epsilon subunit, N-terminal"/>
    <property type="match status" value="1"/>
</dbReference>
<feature type="compositionally biased region" description="Low complexity" evidence="14">
    <location>
        <begin position="680"/>
        <end position="691"/>
    </location>
</feature>
<evidence type="ECO:0000256" key="14">
    <source>
        <dbReference type="SAM" id="MobiDB-lite"/>
    </source>
</evidence>
<dbReference type="InterPro" id="IPR001469">
    <property type="entry name" value="ATP_synth_F1_dsu/esu"/>
</dbReference>
<evidence type="ECO:0000256" key="5">
    <source>
        <dbReference type="ARBA" id="ARBA00022781"/>
    </source>
</evidence>
<comment type="caution">
    <text evidence="17">The sequence shown here is derived from an EMBL/GenBank/DDBJ whole genome shotgun (WGS) entry which is preliminary data.</text>
</comment>
<name>A0A4Y9YJD8_9APHY</name>
<comment type="subcellular location">
    <subcellularLocation>
        <location evidence="1">Mitochondrion inner membrane</location>
    </subcellularLocation>
</comment>
<feature type="region of interest" description="Disordered" evidence="14">
    <location>
        <begin position="655"/>
        <end position="768"/>
    </location>
</feature>
<feature type="compositionally biased region" description="Basic residues" evidence="14">
    <location>
        <begin position="286"/>
        <end position="304"/>
    </location>
</feature>
<feature type="region of interest" description="Disordered" evidence="14">
    <location>
        <begin position="488"/>
        <end position="634"/>
    </location>
</feature>
<evidence type="ECO:0000256" key="4">
    <source>
        <dbReference type="ARBA" id="ARBA00022448"/>
    </source>
</evidence>
<evidence type="ECO:0000256" key="9">
    <source>
        <dbReference type="ARBA" id="ARBA00023128"/>
    </source>
</evidence>
<evidence type="ECO:0000256" key="2">
    <source>
        <dbReference type="ARBA" id="ARBA00005712"/>
    </source>
</evidence>
<evidence type="ECO:0000256" key="12">
    <source>
        <dbReference type="ARBA" id="ARBA00023310"/>
    </source>
</evidence>
<evidence type="ECO:0000313" key="17">
    <source>
        <dbReference type="EMBL" id="TFY62656.1"/>
    </source>
</evidence>
<keyword evidence="6" id="KW-0999">Mitochondrion inner membrane</keyword>
<dbReference type="Pfam" id="PF13532">
    <property type="entry name" value="2OG-FeII_Oxy_2"/>
    <property type="match status" value="1"/>
</dbReference>
<comment type="similarity">
    <text evidence="2">Belongs to the ATPase epsilon chain family.</text>
</comment>
<gene>
    <name evidence="17" type="ORF">EVJ58_g3727</name>
</gene>
<feature type="region of interest" description="Disordered" evidence="14">
    <location>
        <begin position="379"/>
        <end position="409"/>
    </location>
</feature>
<keyword evidence="7" id="KW-0809">Transit peptide</keyword>
<feature type="compositionally biased region" description="Polar residues" evidence="14">
    <location>
        <begin position="386"/>
        <end position="398"/>
    </location>
</feature>
<evidence type="ECO:0000256" key="11">
    <source>
        <dbReference type="ARBA" id="ARBA00023196"/>
    </source>
</evidence>
<dbReference type="SUPFAM" id="SSF51344">
    <property type="entry name" value="Epsilon subunit of F1F0-ATP synthase N-terminal domain"/>
    <property type="match status" value="1"/>
</dbReference>
<evidence type="ECO:0000256" key="3">
    <source>
        <dbReference type="ARBA" id="ARBA00016960"/>
    </source>
</evidence>
<dbReference type="GO" id="GO:0045259">
    <property type="term" value="C:proton-transporting ATP synthase complex"/>
    <property type="evidence" value="ECO:0007669"/>
    <property type="project" value="UniProtKB-KW"/>
</dbReference>
<dbReference type="Proteomes" id="UP000298390">
    <property type="component" value="Unassembled WGS sequence"/>
</dbReference>
<feature type="compositionally biased region" description="Basic and acidic residues" evidence="14">
    <location>
        <begin position="655"/>
        <end position="672"/>
    </location>
</feature>
<organism evidence="17 18">
    <name type="scientific">Rhodofomes roseus</name>
    <dbReference type="NCBI Taxonomy" id="34475"/>
    <lineage>
        <taxon>Eukaryota</taxon>
        <taxon>Fungi</taxon>
        <taxon>Dikarya</taxon>
        <taxon>Basidiomycota</taxon>
        <taxon>Agaricomycotina</taxon>
        <taxon>Agaricomycetes</taxon>
        <taxon>Polyporales</taxon>
        <taxon>Rhodofomes</taxon>
    </lineage>
</organism>
<protein>
    <recommendedName>
        <fullName evidence="3">ATP synthase subunit delta, mitochondrial</fullName>
    </recommendedName>
    <alternativeName>
        <fullName evidence="13">F-ATPase delta subunit</fullName>
    </alternativeName>
</protein>
<dbReference type="InterPro" id="IPR036771">
    <property type="entry name" value="ATPsynth_dsu/esu_N"/>
</dbReference>
<dbReference type="Pfam" id="PF02823">
    <property type="entry name" value="ATP-synt_DE_N"/>
    <property type="match status" value="1"/>
</dbReference>
<keyword evidence="12" id="KW-0066">ATP synthesis</keyword>
<keyword evidence="8" id="KW-0406">Ion transport</keyword>
<evidence type="ECO:0000256" key="6">
    <source>
        <dbReference type="ARBA" id="ARBA00022792"/>
    </source>
</evidence>
<dbReference type="InterPro" id="IPR037151">
    <property type="entry name" value="AlkB-like_sf"/>
</dbReference>
<evidence type="ECO:0000259" key="15">
    <source>
        <dbReference type="Pfam" id="PF02823"/>
    </source>
</evidence>
<keyword evidence="4" id="KW-0813">Transport</keyword>
<feature type="domain" description="Alpha-ketoglutarate-dependent dioxygenase AlkB-like" evidence="16">
    <location>
        <begin position="1347"/>
        <end position="1468"/>
    </location>
</feature>